<evidence type="ECO:0000313" key="2">
    <source>
        <dbReference type="Proteomes" id="UP000053558"/>
    </source>
</evidence>
<dbReference type="Proteomes" id="UP000053558">
    <property type="component" value="Unassembled WGS sequence"/>
</dbReference>
<gene>
    <name evidence="1" type="ORF">CONPUDRAFT_129281</name>
</gene>
<protein>
    <submittedName>
        <fullName evidence="1">Uncharacterized protein</fullName>
    </submittedName>
</protein>
<accession>A0A5M3MD07</accession>
<dbReference type="OrthoDB" id="3048541at2759"/>
<reference evidence="2" key="1">
    <citation type="journal article" date="2012" name="Science">
        <title>The Paleozoic origin of enzymatic lignin decomposition reconstructed from 31 fungal genomes.</title>
        <authorList>
            <person name="Floudas D."/>
            <person name="Binder M."/>
            <person name="Riley R."/>
            <person name="Barry K."/>
            <person name="Blanchette R.A."/>
            <person name="Henrissat B."/>
            <person name="Martinez A.T."/>
            <person name="Otillar R."/>
            <person name="Spatafora J.W."/>
            <person name="Yadav J.S."/>
            <person name="Aerts A."/>
            <person name="Benoit I."/>
            <person name="Boyd A."/>
            <person name="Carlson A."/>
            <person name="Copeland A."/>
            <person name="Coutinho P.M."/>
            <person name="de Vries R.P."/>
            <person name="Ferreira P."/>
            <person name="Findley K."/>
            <person name="Foster B."/>
            <person name="Gaskell J."/>
            <person name="Glotzer D."/>
            <person name="Gorecki P."/>
            <person name="Heitman J."/>
            <person name="Hesse C."/>
            <person name="Hori C."/>
            <person name="Igarashi K."/>
            <person name="Jurgens J.A."/>
            <person name="Kallen N."/>
            <person name="Kersten P."/>
            <person name="Kohler A."/>
            <person name="Kuees U."/>
            <person name="Kumar T.K.A."/>
            <person name="Kuo A."/>
            <person name="LaButti K."/>
            <person name="Larrondo L.F."/>
            <person name="Lindquist E."/>
            <person name="Ling A."/>
            <person name="Lombard V."/>
            <person name="Lucas S."/>
            <person name="Lundell T."/>
            <person name="Martin R."/>
            <person name="McLaughlin D.J."/>
            <person name="Morgenstern I."/>
            <person name="Morin E."/>
            <person name="Murat C."/>
            <person name="Nagy L.G."/>
            <person name="Nolan M."/>
            <person name="Ohm R.A."/>
            <person name="Patyshakuliyeva A."/>
            <person name="Rokas A."/>
            <person name="Ruiz-Duenas F.J."/>
            <person name="Sabat G."/>
            <person name="Salamov A."/>
            <person name="Samejima M."/>
            <person name="Schmutz J."/>
            <person name="Slot J.C."/>
            <person name="St John F."/>
            <person name="Stenlid J."/>
            <person name="Sun H."/>
            <person name="Sun S."/>
            <person name="Syed K."/>
            <person name="Tsang A."/>
            <person name="Wiebenga A."/>
            <person name="Young D."/>
            <person name="Pisabarro A."/>
            <person name="Eastwood D.C."/>
            <person name="Martin F."/>
            <person name="Cullen D."/>
            <person name="Grigoriev I.V."/>
            <person name="Hibbett D.S."/>
        </authorList>
    </citation>
    <scope>NUCLEOTIDE SEQUENCE [LARGE SCALE GENOMIC DNA]</scope>
    <source>
        <strain evidence="2">RWD-64-598 SS2</strain>
    </source>
</reference>
<dbReference type="AlphaFoldDB" id="A0A5M3MD07"/>
<keyword evidence="2" id="KW-1185">Reference proteome</keyword>
<organism evidence="1 2">
    <name type="scientific">Coniophora puteana (strain RWD-64-598)</name>
    <name type="common">Brown rot fungus</name>
    <dbReference type="NCBI Taxonomy" id="741705"/>
    <lineage>
        <taxon>Eukaryota</taxon>
        <taxon>Fungi</taxon>
        <taxon>Dikarya</taxon>
        <taxon>Basidiomycota</taxon>
        <taxon>Agaricomycotina</taxon>
        <taxon>Agaricomycetes</taxon>
        <taxon>Agaricomycetidae</taxon>
        <taxon>Boletales</taxon>
        <taxon>Coniophorineae</taxon>
        <taxon>Coniophoraceae</taxon>
        <taxon>Coniophora</taxon>
    </lineage>
</organism>
<sequence>MALGEPAPHTNYHLLSHHQLTDVIRSMSHTNNTLKLNILNLTRRLGTTLTRLDAFNALVMALAEEDVPRLQQLIATAVRHGDSVRTIINRIEEAVTRVYSPRGYDQEDYDIGLLAYRLGGRQLLAVLNRRLSLPSLRTLQRHQVFINVHITIGSICLADFITNIRNTVFPSSSSTATRLAGHTICIDEIALQEKADYNSKTQQVMGICHQHASAVNLTLTNTESAIRIAESLAREECHLGKEATVIAVTTWGNDSIYPLLAAASCKSETPAQIGDIMQTAIRSWNESGAREKLGPIWSVATDGDATRRRGFHDNFLKHELDELHAVSQLRVAVRTVRVMPGLNRFVGDDGITLDFDYKHIFKREFSVLFLVRFCSHESQACARSFGRPRVSPLTMVMS</sequence>
<proteinExistence type="predicted"/>
<comment type="caution">
    <text evidence="1">The sequence shown here is derived from an EMBL/GenBank/DDBJ whole genome shotgun (WGS) entry which is preliminary data.</text>
</comment>
<dbReference type="GeneID" id="19200186"/>
<dbReference type="KEGG" id="cput:CONPUDRAFT_129281"/>
<name>A0A5M3MD07_CONPW</name>
<dbReference type="RefSeq" id="XP_007772543.1">
    <property type="nucleotide sequence ID" value="XM_007774353.1"/>
</dbReference>
<dbReference type="EMBL" id="JH711584">
    <property type="protein sequence ID" value="EIW77098.1"/>
    <property type="molecule type" value="Genomic_DNA"/>
</dbReference>
<evidence type="ECO:0000313" key="1">
    <source>
        <dbReference type="EMBL" id="EIW77098.1"/>
    </source>
</evidence>